<dbReference type="AlphaFoldDB" id="A0A2Z2I2K2"/>
<evidence type="ECO:0000256" key="1">
    <source>
        <dbReference type="SAM" id="Phobius"/>
    </source>
</evidence>
<accession>A0A2Z2I2K2</accession>
<dbReference type="EMBL" id="CP019893">
    <property type="protein sequence ID" value="ARS91138.1"/>
    <property type="molecule type" value="Genomic_DNA"/>
</dbReference>
<organism evidence="2 3">
    <name type="scientific">Natrarchaeobaculum aegyptiacum</name>
    <dbReference type="NCBI Taxonomy" id="745377"/>
    <lineage>
        <taxon>Archaea</taxon>
        <taxon>Methanobacteriati</taxon>
        <taxon>Methanobacteriota</taxon>
        <taxon>Stenosarchaea group</taxon>
        <taxon>Halobacteria</taxon>
        <taxon>Halobacteriales</taxon>
        <taxon>Natrialbaceae</taxon>
        <taxon>Natrarchaeobaculum</taxon>
    </lineage>
</organism>
<proteinExistence type="predicted"/>
<gene>
    <name evidence="2" type="ORF">B1756_16330</name>
</gene>
<sequence length="66" mass="7512">MATYNDLGLPFDTDLEEDSFLEEFLDSNPNAPVHAFIGLFYVFVFGYFVFIVYGFLFGVPLLTAPF</sequence>
<evidence type="ECO:0000313" key="3">
    <source>
        <dbReference type="Proteomes" id="UP000250088"/>
    </source>
</evidence>
<keyword evidence="1" id="KW-0812">Transmembrane</keyword>
<dbReference type="KEGG" id="naj:B1756_16330"/>
<reference evidence="3" key="1">
    <citation type="submission" date="2017-02" db="EMBL/GenBank/DDBJ databases">
        <title>Natronthermophilus aegyptiacus gen. nov.,sp. nov., an aerobic, extremely halophilic alkalithermophilic archaeon isolated from the athalassohaline Wadi An Natrun, Egypt.</title>
        <authorList>
            <person name="Zhao B."/>
        </authorList>
    </citation>
    <scope>NUCLEOTIDE SEQUENCE [LARGE SCALE GENOMIC DNA]</scope>
    <source>
        <strain evidence="3">JW/NM-HA 15</strain>
    </source>
</reference>
<dbReference type="RefSeq" id="WP_086889507.1">
    <property type="nucleotide sequence ID" value="NZ_CP019893.1"/>
</dbReference>
<keyword evidence="1" id="KW-1133">Transmembrane helix</keyword>
<keyword evidence="3" id="KW-1185">Reference proteome</keyword>
<keyword evidence="1" id="KW-0472">Membrane</keyword>
<protein>
    <submittedName>
        <fullName evidence="2">Uncharacterized protein</fullName>
    </submittedName>
</protein>
<name>A0A2Z2I2K2_9EURY</name>
<feature type="transmembrane region" description="Helical" evidence="1">
    <location>
        <begin position="35"/>
        <end position="62"/>
    </location>
</feature>
<evidence type="ECO:0000313" key="2">
    <source>
        <dbReference type="EMBL" id="ARS91138.1"/>
    </source>
</evidence>
<dbReference type="GeneID" id="32895673"/>
<dbReference type="Proteomes" id="UP000250088">
    <property type="component" value="Chromosome"/>
</dbReference>